<dbReference type="SUPFAM" id="SSF49464">
    <property type="entry name" value="Carboxypeptidase regulatory domain-like"/>
    <property type="match status" value="1"/>
</dbReference>
<feature type="domain" description="Bacterial Ig-like" evidence="11">
    <location>
        <begin position="1156"/>
        <end position="1247"/>
    </location>
</feature>
<evidence type="ECO:0000256" key="1">
    <source>
        <dbReference type="ARBA" id="ARBA00001947"/>
    </source>
</evidence>
<evidence type="ECO:0000256" key="2">
    <source>
        <dbReference type="ARBA" id="ARBA00022670"/>
    </source>
</evidence>
<dbReference type="GO" id="GO:0006508">
    <property type="term" value="P:proteolysis"/>
    <property type="evidence" value="ECO:0007669"/>
    <property type="project" value="UniProtKB-KW"/>
</dbReference>
<dbReference type="InterPro" id="IPR053786">
    <property type="entry name" value="LEPRxLL_CS"/>
</dbReference>
<dbReference type="Pfam" id="PF19077">
    <property type="entry name" value="Big_13"/>
    <property type="match status" value="8"/>
</dbReference>
<dbReference type="InterPro" id="IPR044016">
    <property type="entry name" value="Big_13"/>
</dbReference>
<dbReference type="Gene3D" id="3.90.132.10">
    <property type="entry name" value="Leishmanolysin , domain 2"/>
    <property type="match status" value="1"/>
</dbReference>
<dbReference type="SUPFAM" id="SSF51004">
    <property type="entry name" value="C-terminal (heme d1) domain of cytochrome cd1-nitrite reductase"/>
    <property type="match status" value="1"/>
</dbReference>
<keyword evidence="6" id="KW-0862">Zinc</keyword>
<reference evidence="13 14" key="1">
    <citation type="submission" date="2020-04" db="EMBL/GenBank/DDBJ databases">
        <title>Ramlibacter sp. G-1-2-2 isolated from soil.</title>
        <authorList>
            <person name="Dahal R.H."/>
        </authorList>
    </citation>
    <scope>NUCLEOTIDE SEQUENCE [LARGE SCALE GENOMIC DNA]</scope>
    <source>
        <strain evidence="13 14">G-1-2-2</strain>
    </source>
</reference>
<feature type="domain" description="Bacterial Ig-like" evidence="11">
    <location>
        <begin position="1360"/>
        <end position="1447"/>
    </location>
</feature>
<feature type="domain" description="Bacterial Ig-like" evidence="11">
    <location>
        <begin position="1047"/>
        <end position="1151"/>
    </location>
</feature>
<dbReference type="SUPFAM" id="SSF48317">
    <property type="entry name" value="Acid phosphatase/Vanadium-dependent haloperoxidase"/>
    <property type="match status" value="1"/>
</dbReference>
<feature type="domain" description="Bacterial Ig-like" evidence="11">
    <location>
        <begin position="426"/>
        <end position="529"/>
    </location>
</feature>
<gene>
    <name evidence="13" type="ORF">HHL11_19150</name>
</gene>
<evidence type="ECO:0000259" key="11">
    <source>
        <dbReference type="Pfam" id="PF19077"/>
    </source>
</evidence>
<dbReference type="InterPro" id="IPR000326">
    <property type="entry name" value="PAP2/HPO"/>
</dbReference>
<dbReference type="InterPro" id="IPR011048">
    <property type="entry name" value="Haem_d1_sf"/>
</dbReference>
<dbReference type="NCBIfam" id="NF033510">
    <property type="entry name" value="Ca_tandemer"/>
    <property type="match status" value="3"/>
</dbReference>
<comment type="cofactor">
    <cofactor evidence="1">
        <name>Zn(2+)</name>
        <dbReference type="ChEBI" id="CHEBI:29105"/>
    </cofactor>
</comment>
<dbReference type="Gene3D" id="2.60.120.380">
    <property type="match status" value="1"/>
</dbReference>
<dbReference type="Pfam" id="PF01569">
    <property type="entry name" value="PAP2"/>
    <property type="match status" value="1"/>
</dbReference>
<feature type="region of interest" description="Disordered" evidence="8">
    <location>
        <begin position="2639"/>
        <end position="2693"/>
    </location>
</feature>
<keyword evidence="7" id="KW-0482">Metalloprotease</keyword>
<accession>A0A848H5M9</accession>
<evidence type="ECO:0000313" key="14">
    <source>
        <dbReference type="Proteomes" id="UP000541185"/>
    </source>
</evidence>
<feature type="domain" description="Beta-agarase/YXIM esterase-like galactose-binding" evidence="12">
    <location>
        <begin position="2988"/>
        <end position="3127"/>
    </location>
</feature>
<evidence type="ECO:0000256" key="4">
    <source>
        <dbReference type="ARBA" id="ARBA00022729"/>
    </source>
</evidence>
<dbReference type="Gene3D" id="2.60.40.10">
    <property type="entry name" value="Immunoglobulins"/>
    <property type="match status" value="16"/>
</dbReference>
<keyword evidence="2" id="KW-0645">Protease</keyword>
<dbReference type="InterPro" id="IPR001577">
    <property type="entry name" value="Peptidase_M8"/>
</dbReference>
<dbReference type="GO" id="GO:0046872">
    <property type="term" value="F:metal ion binding"/>
    <property type="evidence" value="ECO:0007669"/>
    <property type="project" value="UniProtKB-KW"/>
</dbReference>
<feature type="domain" description="Bacterial Ig-like" evidence="11">
    <location>
        <begin position="955"/>
        <end position="1044"/>
    </location>
</feature>
<dbReference type="InterPro" id="IPR036938">
    <property type="entry name" value="PAP2/HPO_sf"/>
</dbReference>
<dbReference type="PANTHER" id="PTHR34599">
    <property type="entry name" value="PEROXIDASE-RELATED"/>
    <property type="match status" value="1"/>
</dbReference>
<dbReference type="SUPFAM" id="SSF101898">
    <property type="entry name" value="NHL repeat"/>
    <property type="match status" value="3"/>
</dbReference>
<comment type="caution">
    <text evidence="13">The sequence shown here is derived from an EMBL/GenBank/DDBJ whole genome shotgun (WGS) entry which is preliminary data.</text>
</comment>
<feature type="compositionally biased region" description="Pro residues" evidence="8">
    <location>
        <begin position="2664"/>
        <end position="2688"/>
    </location>
</feature>
<dbReference type="GO" id="GO:0004222">
    <property type="term" value="F:metalloendopeptidase activity"/>
    <property type="evidence" value="ECO:0007669"/>
    <property type="project" value="InterPro"/>
</dbReference>
<dbReference type="Gene3D" id="2.60.120.430">
    <property type="entry name" value="Galactose-binding lectin"/>
    <property type="match status" value="1"/>
</dbReference>
<dbReference type="SUPFAM" id="SSF55486">
    <property type="entry name" value="Metalloproteases ('zincins'), catalytic domain"/>
    <property type="match status" value="1"/>
</dbReference>
<dbReference type="Gene3D" id="1.10.606.20">
    <property type="match status" value="1"/>
</dbReference>
<dbReference type="InterPro" id="IPR008979">
    <property type="entry name" value="Galactose-bd-like_sf"/>
</dbReference>
<feature type="domain" description="Bacterial Ig-like" evidence="11">
    <location>
        <begin position="746"/>
        <end position="835"/>
    </location>
</feature>
<evidence type="ECO:0000256" key="7">
    <source>
        <dbReference type="ARBA" id="ARBA00023049"/>
    </source>
</evidence>
<dbReference type="InterPro" id="IPR049033">
    <property type="entry name" value="AGA-YXIM_GBD"/>
</dbReference>
<dbReference type="CDD" id="cd03398">
    <property type="entry name" value="PAP2_haloperoxidase"/>
    <property type="match status" value="1"/>
</dbReference>
<dbReference type="Pfam" id="PF13205">
    <property type="entry name" value="Big_5"/>
    <property type="match status" value="1"/>
</dbReference>
<keyword evidence="14" id="KW-1185">Reference proteome</keyword>
<proteinExistence type="predicted"/>
<dbReference type="InterPro" id="IPR013211">
    <property type="entry name" value="LVIVD"/>
</dbReference>
<dbReference type="EMBL" id="JABBFX010000002">
    <property type="protein sequence ID" value="NML45874.1"/>
    <property type="molecule type" value="Genomic_DNA"/>
</dbReference>
<organism evidence="13 14">
    <name type="scientific">Ramlibacter agri</name>
    <dbReference type="NCBI Taxonomy" id="2728837"/>
    <lineage>
        <taxon>Bacteria</taxon>
        <taxon>Pseudomonadati</taxon>
        <taxon>Pseudomonadota</taxon>
        <taxon>Betaproteobacteria</taxon>
        <taxon>Burkholderiales</taxon>
        <taxon>Comamonadaceae</taxon>
        <taxon>Ramlibacter</taxon>
    </lineage>
</organism>
<dbReference type="InterPro" id="IPR008969">
    <property type="entry name" value="CarboxyPept-like_regulatory"/>
</dbReference>
<dbReference type="InterPro" id="IPR052559">
    <property type="entry name" value="V-haloperoxidase"/>
</dbReference>
<dbReference type="NCBIfam" id="NF012209">
    <property type="entry name" value="LEPR-8K"/>
    <property type="match status" value="1"/>
</dbReference>
<dbReference type="InterPro" id="IPR013783">
    <property type="entry name" value="Ig-like_fold"/>
</dbReference>
<evidence type="ECO:0000256" key="6">
    <source>
        <dbReference type="ARBA" id="ARBA00022833"/>
    </source>
</evidence>
<evidence type="ECO:0000259" key="9">
    <source>
        <dbReference type="Pfam" id="PF01569"/>
    </source>
</evidence>
<dbReference type="InterPro" id="IPR032812">
    <property type="entry name" value="SbsA_Ig"/>
</dbReference>
<feature type="domain" description="SbsA Ig-like" evidence="10">
    <location>
        <begin position="2243"/>
        <end position="2354"/>
    </location>
</feature>
<dbReference type="Pfam" id="PF08309">
    <property type="entry name" value="LVIVD"/>
    <property type="match status" value="1"/>
</dbReference>
<dbReference type="GO" id="GO:0007155">
    <property type="term" value="P:cell adhesion"/>
    <property type="evidence" value="ECO:0007669"/>
    <property type="project" value="InterPro"/>
</dbReference>
<name>A0A848H5M9_9BURK</name>
<dbReference type="SUPFAM" id="SSF49785">
    <property type="entry name" value="Galactose-binding domain-like"/>
    <property type="match status" value="1"/>
</dbReference>
<feature type="domain" description="Phosphatidic acid phosphatase type 2/haloperoxidase" evidence="9">
    <location>
        <begin position="1905"/>
        <end position="2041"/>
    </location>
</feature>
<protein>
    <submittedName>
        <fullName evidence="13">Phosphatase PAP2 family protein</fullName>
    </submittedName>
</protein>
<dbReference type="Proteomes" id="UP000541185">
    <property type="component" value="Unassembled WGS sequence"/>
</dbReference>
<evidence type="ECO:0000256" key="8">
    <source>
        <dbReference type="SAM" id="MobiDB-lite"/>
    </source>
</evidence>
<evidence type="ECO:0000259" key="10">
    <source>
        <dbReference type="Pfam" id="PF13205"/>
    </source>
</evidence>
<dbReference type="Pfam" id="PF01457">
    <property type="entry name" value="Peptidase_M8"/>
    <property type="match status" value="1"/>
</dbReference>
<evidence type="ECO:0000313" key="13">
    <source>
        <dbReference type="EMBL" id="NML45874.1"/>
    </source>
</evidence>
<evidence type="ECO:0000256" key="5">
    <source>
        <dbReference type="ARBA" id="ARBA00022801"/>
    </source>
</evidence>
<evidence type="ECO:0000256" key="3">
    <source>
        <dbReference type="ARBA" id="ARBA00022723"/>
    </source>
</evidence>
<dbReference type="Pfam" id="PF21254">
    <property type="entry name" value="AGA-YXIM_GBD"/>
    <property type="match status" value="1"/>
</dbReference>
<evidence type="ECO:0000259" key="12">
    <source>
        <dbReference type="Pfam" id="PF21254"/>
    </source>
</evidence>
<keyword evidence="4" id="KW-0732">Signal</keyword>
<keyword evidence="5" id="KW-0378">Hydrolase</keyword>
<feature type="domain" description="Bacterial Ig-like" evidence="11">
    <location>
        <begin position="634"/>
        <end position="740"/>
    </location>
</feature>
<dbReference type="GO" id="GO:0016020">
    <property type="term" value="C:membrane"/>
    <property type="evidence" value="ECO:0007669"/>
    <property type="project" value="InterPro"/>
</dbReference>
<sequence length="7250" mass="735708">MLALMRRCPSFISGWIRAHWSALQRWRAARSHDAPVHMEFEALEPRLLLSADLQPAAAGAVQSQLQAQPVAIDLTLAAAPASVQVTGAGSAKLTPQGSGFTLTVTGTDANSTVLLLGGPSVHLTGIAADSRVGHLVLANATLNGIATLPGGVAAMQIGALDGASLQVGGSGNFALLTGAIHASSISAPHAVATITADSLTTDTAHPAKLEVAALDKLAVHGEVSVDLLVNGSSPLRDDLGDVAIDGVVTRGVWSVDGRGRTITVKGTGADWRMNLAGTLHEFNTQGDASGSLAVGSVQTLHVGGDMKNMTVYVGADLGSDAALGGTGDAADHFAAGRLAHLLVDGQIIASNIYVSIDPVDGIYGNGNDVDLGTVVQRVQEVTVGGAQTQDGMIFAPSFPTRIDWGGHEHAPEDIPAVQDRHHDHTPPQVTAALRSDTGASASDGITRDATIVLTVRDQSAVSIQARSGTQAFETILPAVQRDGTFVVSTTVLAKVNGGKLPDGPYSFEFRATDIAGNRSSATVQFTLDTTKPDATQLQLDPAGHPISDLVTTADVVKIIGVTEAGVALTLRRANDGPTLGTTTAAANGSFSFSGVALPTIGNNGFTLVMTDRAGNSQNRDFTIKRQPANVDQTPPTLTAALQTDTGKSASDGITRDASVAGTASDNVAVTRLEAVLDPGSSPVFTNVTTKLQSNGSFVLDAAQLDTLAGGYLGDGAHTLRVRASDAAGNATTRDVTFTLDRTAPAAATLDLAAASDSGTQGDHITSASSVTLNGSAEGGAALALLRGATSLGTTTAASNGSFSFASVQLAAGSNTLTVVATDAAGNSTSHDFSFIRDNAAPTLAAALQADTGSSASDGLTRNPAVAGSATDALSGVARLEAVLDPGGTPVFTNLTGKLQANGSFVLDAAQMDVLAGGHMADGAHLLRLRATDGAGNTTSLDVSFTLDRAAPSMANFDLAPGSDTGAVGDQITSSASANLLGSTEAGAAVALMQGTASLATTTAAGNGSFSFLGVPLAVGSNTFTVQATDAAGNSSSQDFTFKRDSSTPALSAALQNDSGASASATITSHPELAGSVSDVLGVVKLEAVLDPGGTPVFTEVTGKLQPDGSFVLAASDVGVSTLADGTHTWRVRASDAAGNSSSVDVPFTLDTTAPATITLQLAPGFDSGTAGDGVTNAATATLQGNTEAGAQVTLSQLGSALGTATAAGDGSFSFAGVALAAGANAFHVSAVDAAGNARNQDFSFTRDSTPPVLTAQLQNDTGTSTTDGITSDPTLVGSATDNLPLVKLEGAVDPAGPPVFFDVTSILQPDGSFLLRPQDLVPGLADGIHHVIGRATDSAGNQTTAQVDVVLDRAAPVIASFDLAPASDTGTAGDHVTSTATVTLQGSTEAGAQLTLKQGNTVLGTATAANDGSFSFAGVSLAQGDNAFTLLATDVAGNQASQDATFTRQSADQNAPTLAAALQTDTGRSASDAITSDATIAGNAADDVGVAVLQAVLDPGSSPVFTDILSLRQADGSFVLTRAFLDGLAGGTLADGTHTLRVRAADAAGNATLRDVTFTLDTSAPTLTIGIATADALPGTSDQTAAAIVQLSGLTEAGATVSLASQSLGVAAGGGGVVVMPGVNLALGDNQLQFTVTDAAGNTAQVPRTLTRVAQTGTDAVLTWDDIALRAIQLDVTDPPIATRLLAMESLAVYDTLAAIEGTPAYMVQLSVSGPVSADAAVAVAAHRILSLQYPAQQAIFDQALVSSLAAVPDGAAKDTGIALGLSVANAIYQLRLNDGFNVDAVFTGSTDVGKWRPVGPMFGTAQDPQWATVTPFAMTSPDELRRGPPPALDTAAYADAVNEIKSLGDANSTTRTADQTQQAQFWADGLGSFTPPGHWNQIASQIAADRGNSLSANARLFAELNVALADSAIACWDTKYTYDSWRPETAIQLADTDGNPDTTADAGWRPLLLTPPHPEYVSGHSTFSAAAASILADTFGDNTSFTTTSATLPGVTRSFTSFTQAAEEAGRSRIYGGIHFEFSNQAGQALGRDVAAVVLQRFALSQDTQAPTVVMDASAPAVSHNLTLTGQVLDNLSGVAAAQFRVDNGALQDLALDTNNRFTITTALAVDGSADGSHTITLIARDAAGNISAGFTRGFVLDTQAPVVTLTSITDGASLVGGMRLTGAADAGISGLTLLQYSFDGGPARSMVFNSSTGSFDAPLDFSKVSVGDHQLAITAQDGAGNQASLQRSVHVDTLAPFLITGITPVDGSQDIGVTQRPQVVFSRAVNTATLDANSFYATDPAGNKLAATIVPALDGSFAWLFFTDPMPGGTLVTLHVEGSRIRAAADGSFLDADANGTAGGTRTISFTTVSTTPVAGTKLVGKVVDPGQDLQPMTFDDIRRGPDGIIHTADDVFLHPIAHAKVYILGREDQFVFTDANGNFELDDVPAGTVKVAVDGRTATNPPSGYFFPEMVMDAELKAGITNTVMESMGSQQERLANAGRVEVYLPRVPSDVLQPVSDTQPTTITVDNPQAASQLTNEQRARLTLTINPGSAVDAQGNPVANVQIGISTVPPELVMDMLPPGVLQHTFDITIQAPGVATFTDPVKITFPNVFNAAPGTKLDILSFDHTTGKLVINGTGTVSADGLTVVSDDDSGVRAPGWHGMAPPGPTGRKDNPKRPNPGPPPPPPPNPPSPPPPPPPPIQTVVVPPLIPGPIIITPPAPPPTTTVPPPWVHVNPPGSIVVVPGSPNAPDFNIEVRLPDTGFTPAQKLAIFQAAHSWEQVITGDIPADLTPEGVVDDLRIHFAVGTVDGAGHQLASTQIQDIRSGVLKLPSLATITLDSADIATLTPEQLFKVLQHEIGHALGFGELFAADGLVNSSNAADPEFTGAHAVAAYSALTGTAQTGVPLDNRSGANATHWREALFGNELMTPLLDPNGPYPLSALSIAALQDLGYTVNPAAADAFAMPGASFVFHPNATDPVGTGNGELLAPSLPAPDPHLFFAFDFGPASAPVAPGFAGVTAATTYNATLGYGWAPGSQVVDKLTGNGTLAPLTADFAQVTDGTFQVDLPNGTYDVIVDMGDDAADHQQASYTIEGVRRGAITTGVGEHTGVTHRVEVVDGQMNIHFTGIGAGAALNALEIHQVSTYVTPVSNVDYTSGTFFLAIENLETGFVMRDKVEVTAGSALCINGVVLSPNTAYRQYVYQVNSNTVGVSEFVTPASGVNFDLPEVPLGNHMAPDTDGDGLDDLAEFIVGTRPDRADTDGDGIGDRAELLQDLDPLGGQSLPSGLIASQPVQGSAVALDVVDDPADASKLTAYLATGTRGLAVVDVSQYTAPIVLADIDLPGNAQDVAVDAQRGRALVAAGDAGLLLLDVSNRASPQLLDTIALIGGATHVEVRDGLAFVTHGNSLSVVDINTGEVRQTLATGSASSEALAVDGNRLFTLNDGGTLLRSYTVTGGVVAAADSLALPSAGRSLFVADGVAWIGAEGAFLGGVMTANVADAANLALLSGPDSTSIGGRAVALNGSGLGVAVGTPGGVFGAKALDVINTGDPANTGAFVTRYLLPDAPQDVRIAGGMAYVAAGSSGLFVVNYAGFDNLGVAPTVTISADAVDADPGTPGVQVLEGRSVRVLPQVTEDVQIRNLELLVNGQPVAADASYPYELFAQAPLIAAGGSSMTIQVRATDTGGNVGLSNILTLDVVPDTFPPQLGTVSLVEGSRIFFLRSVDMAFDEPLDTARLDPAKVHLVRAGADGQFDTADDVVVPVRLDTRNDGQTLSAIVDGILPPGDYRFTVDAADIADRAGNQLAASIVRHFSIRPASDVHAAAGVPDIPTAPSANPGQQIALQVPFDPSTARMDVAVTDQNGNTTTRTLQPVRFDPATSVAFFTVPVDAVTGDATLYSLVGNVRTDFPDGTFPLQILPVISDVQVQSLSGDGSTATLLIAGLGFVEAGGSQYNFGTVQVVDSNASTGPDVFGRSDPVLGFVPTGFVQLTVPLSNGAFGPITVHTAGGTSAAFSVSVDAIQSTALRGTPADGTQASANPGQAILLHGTGLTTDTDVLLRWTDINGNPVMTKLSPTNAAADGTSATVILPRDANGVFGLQVFGSASQPLLQIVPVLDSYDVSGTTLTVFGGGLVEGGSSYAFPGSTIVDASTDSNTDVYYNSDFSAQNGRVNFNNTVPNSGLGGMTVTTAGGTSAPLNLNVMRVSGTVLNDVALASNGDLWTSDNANPTHLLRIDPATGNVLQSITLNATDFGTQFSFSLNGLQFVPAMSLGGTAVPAGSLLVFNGQPNPDRVVAVNPSTGATIAVLSLAGNFDATAGIFDAASGHLFVLENNGPGNRMQEVDPATGATINTWTLPVNIQNHAGIAIDPVTGNFWIGSTSTGGSIVEVDRTGAEIRRADLSTQGVTDNEITGLAFAADGTLRVSSTAGVIYKVRTDLDTVAVKTATLLQVLAAATNGTAANAAQAAANVGQVIELVGTNFGAGTRVLFDTRDNSGTVQTIAVTPLAINGDGTRMQVLVPDQATTGNVRVVNVGTRNVAFGGQADSVYRDVTVTFTAGGPTATVRFADTGLEDINNESWGLDNVRLAQGATTLFDDDFEGAVPSRWGNAPVDASQRAALTRFLGRFNNGGQTLNLDGLTAGQSYTLTFDLMIFDSWDGTSRSAGPDVVDVSVDGTSKFHEAFTNNIGSDQVQTFRQTPGVRLQVVPTLTATDGRPAEENSFALIGSGFMEGASTVTIGGVALADPAMNLSPFDVTGGRNDRLTLVAPRTLDGPIRITTEGGFAQIPAPSIPAQPPSQFTGIVAASNGGQATDPGQPAATTGQTIVLQGQGLTNSTLVQFQGVDDNGVAGTLTRTGNASNGGTQLSIIVPALARTGAVTVLGSGQSFNLQVVPTLRAVSGTVAAGNTLLVEGTGLVGTELVVTVGGQPAGSFSVRTIVDGFANNPDQQLLSVVVPIGATGNDVVVSTAGGTADNRRGIAINDLGVLAQPADTGDTLAGAANVGLLQDSKAAFTETLGDGTQATKDVDLYKLVLDAHATIRVGVASNDMSSFVRIFDVNGNQLATRSFGTGDTSQLAFTVDQGGSYFVGVSGNGNFSYDPATAGSGVAASTGTYRLNLEAQRAGSGHLLAITGAAASGAAANASLPSANTGQTITLNGAGLLNSDRVVFTTIDSNGTLGEVLVTPNSIDLGAQTITVVVPDSAITGRVRLERESAGVLLQVVPTVADVAMSAGSAYIGGNLQLRGTGFAEGGITVSFGAQQVVDRSTGTGIDVFGNGANNNFLNLTVPATSPVLPSGPVRVTTAGGTSAVFGLTFTGITATAGYGTPAQGGQASANPGQTITINGTGLDASTDVVFQTVDSSGNPGDIVVHPTIVGPGGTSVQVAVPVAAVTGQVRVVGDANGNDVPLQILPAITDVQVESVAGDGSSATVLIAGSGFIEGGGQYQFGSQVVLDGSLGTGPDVFGRSDPVLGFVPNGFVRVTVPLSNSVFGPITTRTAGGTSAAFTVSLSSIEATAVRGTPADAGQASANPGQAILLHGTGLTTDTDVLLRWTDINGNPVMTKLSPTNASADGTRATLILPRDANGVFGLQVFGSTTQPLLQIVPVLDSYDVSGTTLTVFGGGLVEGGSSYAFPGSTIVDASTDSNTDVYYNSDFSAQNGRVNFNNTVPNSGLGGMTVTTAGGTSAPLNLNVMRVSGGVLNDVAVAPNGDLWTTDNANPTHLLRIDPSTGNVLQSITLNGTDFGTQFTFSLNGLQFVPAMSLGGTAVPAGSLLVFNGQPNPDRVVAVNPSTGATIAVLSLAANFDATAGIFDATSGHLFILENNGPGNRMQEVNPATGATINTLTLPVNIQNHAGIAIDPVTGNFWIGSTSTGGSIVEVDRTGAEIRRADLSTQGVTDNEITGLAFAADGTLRVSSTAGVIYKVRTDLDTVAVKTATLLQVLAAATNGTAANAAQAAANVGQVIELVGTNFGAGTRVLFDTRDNSGNVQTIAVAPLVINGDGTRMQVLVPDQATTANVRVVNVGTRNVAFGGQADSVYRDVTVTFTAGGPTATVRFADTGLEDIGNESWGLDNVRLSQGATTLFDDDFESTVPARWASAPVDGSQRAALTRFLGRFNNGGQTLNLDGLTQGQSYTLTFDLMVFDSWDGTSRNGGPDTLDVSVDGTSKFREAFTNNIGSDQVQTFRQTPGVRLQVVPTLAATDGRPGEENTFALIGSGFMEGASTVTIGGVALSDPAMNLSPFDVTGGRNDRLALVAPRTLDGPIRITTEGGFAQIPAPSILAQAPSQFTGIVALASSGQPTDAGQPSATTGQTIVLQGQGFTNSTLVQFQGVDDNGVAGTLTRTGNVGNGGTQLSIIVPALAKTGAVTVLGSGQSINLQIVPTLRAAAGTVSAGNTLLIEGTGLAATDLVVTVGGQTATTFSVRTIVDGNSTNLDQQLLTVLVPSGVSGNAISVATTGGSSTLAAKLLTGITTAAASGTPANASLPSANAGQAITLTGTGLLSSDRVVFMATDSSGNLFETTVTPTSVNVPGQTITVTVPDNAVTGRVRLERDTSGIVLQVVPTLNDAFMSAGSGFIGNNLQLHGSGFVEAATTVTIGGHAFVDRSVSFDLDIFGSGGNNNFINMTVPSTTPALPTGPITVTTAGGTSAAFGLTFTGISASATSGTPANPGQASANPGQTITINGSGLDSSSDVVFQVVDGSGNRSDLVVHPTTAAADGSSATVVVPVNVLTGNVRVVGDANGSDVLLQILPTVTDVQVESVAGDGSSASVLVSGIGFVEGDGAYQFGNLVLLDASVNTGPDVFGRSDPTLGFLNSGTVRLTVPLSDGVFGPITVRTAGGTSAAFTTSLASVESTATRGTPADAGQASANPGQTVVLHGTGLSTNSDVLLRWTDINGNRVMQRLSPATAAADGSSATLVIPRDANGVFALQLFGSTTQPLLQIVPVLDSFDVNGTTLTLFGGGLVEGAGSYAFPGATVVDASTDGNIDVYYNADFSAQNGRVIFNNTVPNSGLGSVSVTNAGGTSDPLALNFMRVTSGVLNDVAVSAAGALWTADNGNPGHLLRIDRATGSVLQSITLNGPDFGTQFTFSLTGLQFTGAMTLGSTAVPAGSLLVFNGQPNPDRVTAVDPATGNAIASLSLGANIDATAGLYDATTGHLFLLENNGPGSRMQEVDPVTGAVVNTRTLPVNIQNNAGIAIDPVTGNFWVGGSNNAGVVVLVDRTGAEVRRVNLASQGVDNNEVSGLAFDTDGKLLVASTAGVIYKVSV</sequence>
<keyword evidence="3" id="KW-0479">Metal-binding</keyword>
<feature type="domain" description="Bacterial Ig-like" evidence="11">
    <location>
        <begin position="1455"/>
        <end position="1562"/>
    </location>
</feature>
<dbReference type="PANTHER" id="PTHR34599:SF1">
    <property type="entry name" value="PHOSPHATIDIC ACID PHOSPHATASE TYPE 2_HALOPEROXIDASE DOMAIN-CONTAINING PROTEIN"/>
    <property type="match status" value="1"/>
</dbReference>